<evidence type="ECO:0000313" key="1">
    <source>
        <dbReference type="EMBL" id="KAH7905195.1"/>
    </source>
</evidence>
<evidence type="ECO:0000313" key="2">
    <source>
        <dbReference type="Proteomes" id="UP000790377"/>
    </source>
</evidence>
<comment type="caution">
    <text evidence="1">The sequence shown here is derived from an EMBL/GenBank/DDBJ whole genome shotgun (WGS) entry which is preliminary data.</text>
</comment>
<organism evidence="1 2">
    <name type="scientific">Hygrophoropsis aurantiaca</name>
    <dbReference type="NCBI Taxonomy" id="72124"/>
    <lineage>
        <taxon>Eukaryota</taxon>
        <taxon>Fungi</taxon>
        <taxon>Dikarya</taxon>
        <taxon>Basidiomycota</taxon>
        <taxon>Agaricomycotina</taxon>
        <taxon>Agaricomycetes</taxon>
        <taxon>Agaricomycetidae</taxon>
        <taxon>Boletales</taxon>
        <taxon>Coniophorineae</taxon>
        <taxon>Hygrophoropsidaceae</taxon>
        <taxon>Hygrophoropsis</taxon>
    </lineage>
</organism>
<accession>A0ACB7ZVY3</accession>
<keyword evidence="2" id="KW-1185">Reference proteome</keyword>
<feature type="non-terminal residue" evidence="1">
    <location>
        <position position="1"/>
    </location>
</feature>
<reference evidence="1" key="1">
    <citation type="journal article" date="2021" name="New Phytol.">
        <title>Evolutionary innovations through gain and loss of genes in the ectomycorrhizal Boletales.</title>
        <authorList>
            <person name="Wu G."/>
            <person name="Miyauchi S."/>
            <person name="Morin E."/>
            <person name="Kuo A."/>
            <person name="Drula E."/>
            <person name="Varga T."/>
            <person name="Kohler A."/>
            <person name="Feng B."/>
            <person name="Cao Y."/>
            <person name="Lipzen A."/>
            <person name="Daum C."/>
            <person name="Hundley H."/>
            <person name="Pangilinan J."/>
            <person name="Johnson J."/>
            <person name="Barry K."/>
            <person name="LaButti K."/>
            <person name="Ng V."/>
            <person name="Ahrendt S."/>
            <person name="Min B."/>
            <person name="Choi I.G."/>
            <person name="Park H."/>
            <person name="Plett J.M."/>
            <person name="Magnuson J."/>
            <person name="Spatafora J.W."/>
            <person name="Nagy L.G."/>
            <person name="Henrissat B."/>
            <person name="Grigoriev I.V."/>
            <person name="Yang Z.L."/>
            <person name="Xu J."/>
            <person name="Martin F.M."/>
        </authorList>
    </citation>
    <scope>NUCLEOTIDE SEQUENCE</scope>
    <source>
        <strain evidence="1">ATCC 28755</strain>
    </source>
</reference>
<sequence>SPTMFKNALLVATVLLSATAFAAPDATAQLSGAIQRLNALDVTPVDTNFDGLTKRDCPHGWGGCSNGGCCPIGGECCILNACCRHGSYCVTNEARNRIGCCPDGKLCRV</sequence>
<name>A0ACB7ZVY3_9AGAM</name>
<dbReference type="EMBL" id="MU268247">
    <property type="protein sequence ID" value="KAH7905195.1"/>
    <property type="molecule type" value="Genomic_DNA"/>
</dbReference>
<proteinExistence type="predicted"/>
<protein>
    <submittedName>
        <fullName evidence="1">Uncharacterized protein</fullName>
    </submittedName>
</protein>
<dbReference type="Proteomes" id="UP000790377">
    <property type="component" value="Unassembled WGS sequence"/>
</dbReference>
<gene>
    <name evidence="1" type="ORF">BJ138DRAFT_1165222</name>
</gene>